<evidence type="ECO:0000256" key="5">
    <source>
        <dbReference type="ARBA" id="ARBA00023055"/>
    </source>
</evidence>
<evidence type="ECO:0000256" key="4">
    <source>
        <dbReference type="ARBA" id="ARBA00022824"/>
    </source>
</evidence>
<dbReference type="InterPro" id="IPR001747">
    <property type="entry name" value="Vitellogenin_N"/>
</dbReference>
<dbReference type="Gene3D" id="1.25.10.20">
    <property type="entry name" value="Vitellinogen, superhelical"/>
    <property type="match status" value="1"/>
</dbReference>
<dbReference type="SUPFAM" id="SSF48431">
    <property type="entry name" value="Lipovitellin-phosvitin complex, superhelical domain"/>
    <property type="match status" value="1"/>
</dbReference>
<evidence type="ECO:0000256" key="3">
    <source>
        <dbReference type="ARBA" id="ARBA00022729"/>
    </source>
</evidence>
<accession>A0AAW1BFT8</accession>
<gene>
    <name evidence="10" type="ORF">NXF25_011315</name>
</gene>
<evidence type="ECO:0000256" key="1">
    <source>
        <dbReference type="ARBA" id="ARBA00004240"/>
    </source>
</evidence>
<keyword evidence="3 8" id="KW-0732">Signal</keyword>
<dbReference type="InterPro" id="IPR039988">
    <property type="entry name" value="MTTP"/>
</dbReference>
<evidence type="ECO:0000313" key="11">
    <source>
        <dbReference type="Proteomes" id="UP001474421"/>
    </source>
</evidence>
<reference evidence="10 11" key="1">
    <citation type="journal article" date="2024" name="Proc. Natl. Acad. Sci. U.S.A.">
        <title>The genetic regulatory architecture and epigenomic basis for age-related changes in rattlesnake venom.</title>
        <authorList>
            <person name="Hogan M.P."/>
            <person name="Holding M.L."/>
            <person name="Nystrom G.S."/>
            <person name="Colston T.J."/>
            <person name="Bartlett D.A."/>
            <person name="Mason A.J."/>
            <person name="Ellsworth S.A."/>
            <person name="Rautsaw R.M."/>
            <person name="Lawrence K.C."/>
            <person name="Strickland J.L."/>
            <person name="He B."/>
            <person name="Fraser P."/>
            <person name="Margres M.J."/>
            <person name="Gilbert D.M."/>
            <person name="Gibbs H.L."/>
            <person name="Parkinson C.L."/>
            <person name="Rokyta D.R."/>
        </authorList>
    </citation>
    <scope>NUCLEOTIDE SEQUENCE [LARGE SCALE GENOMIC DNA]</scope>
    <source>
        <strain evidence="10">DRR0105</strain>
    </source>
</reference>
<feature type="disulfide bond" evidence="7">
    <location>
        <begin position="437"/>
        <end position="442"/>
    </location>
</feature>
<dbReference type="PANTHER" id="PTHR13024:SF2">
    <property type="entry name" value="MICROSOMAL TRIGLYCERIDE TRANSFER PROTEIN-LIKE"/>
    <property type="match status" value="1"/>
</dbReference>
<feature type="domain" description="Vitellogenin" evidence="9">
    <location>
        <begin position="30"/>
        <end position="646"/>
    </location>
</feature>
<comment type="caution">
    <text evidence="7">Lacks conserved residue(s) required for the propagation of feature annotation.</text>
</comment>
<evidence type="ECO:0000256" key="8">
    <source>
        <dbReference type="SAM" id="SignalP"/>
    </source>
</evidence>
<dbReference type="InterPro" id="IPR011030">
    <property type="entry name" value="Lipovitellin_superhlx_dom"/>
</dbReference>
<comment type="caution">
    <text evidence="10">The sequence shown here is derived from an EMBL/GenBank/DDBJ whole genome shotgun (WGS) entry which is preliminary data.</text>
</comment>
<dbReference type="GO" id="GO:0005548">
    <property type="term" value="F:phospholipid transporter activity"/>
    <property type="evidence" value="ECO:0007669"/>
    <property type="project" value="InterPro"/>
</dbReference>
<dbReference type="Proteomes" id="UP001474421">
    <property type="component" value="Unassembled WGS sequence"/>
</dbReference>
<dbReference type="GO" id="GO:0008289">
    <property type="term" value="F:lipid binding"/>
    <property type="evidence" value="ECO:0007669"/>
    <property type="project" value="InterPro"/>
</dbReference>
<dbReference type="AlphaFoldDB" id="A0AAW1BFT8"/>
<keyword evidence="4" id="KW-0256">Endoplasmic reticulum</keyword>
<evidence type="ECO:0000259" key="9">
    <source>
        <dbReference type="PROSITE" id="PS51211"/>
    </source>
</evidence>
<keyword evidence="5" id="KW-0445">Lipid transport</keyword>
<dbReference type="GO" id="GO:0005794">
    <property type="term" value="C:Golgi apparatus"/>
    <property type="evidence" value="ECO:0007669"/>
    <property type="project" value="TreeGrafter"/>
</dbReference>
<keyword evidence="11" id="KW-1185">Reference proteome</keyword>
<dbReference type="PROSITE" id="PS51211">
    <property type="entry name" value="VITELLOGENIN"/>
    <property type="match status" value="1"/>
</dbReference>
<dbReference type="InterPro" id="IPR045811">
    <property type="entry name" value="MTP_lip-bd"/>
</dbReference>
<dbReference type="InterPro" id="IPR015819">
    <property type="entry name" value="Lipid_transp_b-sht_shell"/>
</dbReference>
<dbReference type="GO" id="GO:0005783">
    <property type="term" value="C:endoplasmic reticulum"/>
    <property type="evidence" value="ECO:0007669"/>
    <property type="project" value="UniProtKB-SubCell"/>
</dbReference>
<keyword evidence="6 7" id="KW-1015">Disulfide bond</keyword>
<sequence>MKLQAASRYTWWLFFFLAATAEGNLKTLSFSSGILYQYRYSLDSQLSFLSRPTLQRSKLRAEAVVDVNLLWSNTDNAGEQLLQIQLHDLGINQDLEKKDQTSKGHSVKGSLNATEVQQPFFLHWNKGKVEAFYVAKEENPLILELKRGLLSLLQFQTHSGTMTEEDISGSCQVTYAVSKDTVLKTKDLQSCIRPKFGFSTANKIFGLLWHPTSKSHYIMEGNLIKSASSEENHIIYQGLKSSVGFNITSRQHLEFLTQRPGSEELPGKNLQKTLNSLLRKPQPIDLTSQPFKRICSECPTLKSYLKTFAKKKIKLDHSKASTTWHFSKVVQMLRSAKKKDILVLLKKAPESMLPFYIEAAVAAHSTPSLVAVAEFLDLKHIKQMSFLENFLYAAALSPRPSKELFSLVLDRLNKKNLNKVTWETGNIIIGSLVGKLCQMDQCDLEDVSFAKETILKKLHGSKTDWGKMMHLWSLKSARLPESIPTFLYYAEEGSSTISAAAVIALKRYTTKHITSTVKMAMRRIFHQVRRKYKKFSRLAAAEVLLDNNPSHMDFINILLASRQLPPEMQRFILSKIVGIISSHNHPTRQVIKDVLKDPRINNYHYFSPKVGSSISFSGLLAATEDASSTFGVELLFSDFGLLQKSTTNFDIESHGHQFQAAQVVVEAKGLEGLLGEDAAEEQLDFKAGMSAILLDVPLRPVTFFDGYSDLMSKMFMSSGKPMNVVKGNLLLVDHQQAVPLQSGLQAVITLQVGLGLDISADVNMNIWEQEFDTSIKTRSALTVDFQAELDTSFFQATLKSQSDIELGTNVDILARLTLGPMPMCLQLAEQPVSYREKFFISESSANYNTHVRKGRQGTMSGHEYSFHRANSEMCNALLGGKNQ</sequence>
<dbReference type="PANTHER" id="PTHR13024">
    <property type="entry name" value="MICROSOMAL TRIGLYCERIDE TRANSFER PROTEIN, LARGE SUBUNIT"/>
    <property type="match status" value="1"/>
</dbReference>
<dbReference type="GO" id="GO:0016323">
    <property type="term" value="C:basolateral plasma membrane"/>
    <property type="evidence" value="ECO:0007669"/>
    <property type="project" value="TreeGrafter"/>
</dbReference>
<evidence type="ECO:0000313" key="10">
    <source>
        <dbReference type="EMBL" id="KAK9400601.1"/>
    </source>
</evidence>
<organism evidence="10 11">
    <name type="scientific">Crotalus adamanteus</name>
    <name type="common">Eastern diamondback rattlesnake</name>
    <dbReference type="NCBI Taxonomy" id="8729"/>
    <lineage>
        <taxon>Eukaryota</taxon>
        <taxon>Metazoa</taxon>
        <taxon>Chordata</taxon>
        <taxon>Craniata</taxon>
        <taxon>Vertebrata</taxon>
        <taxon>Euteleostomi</taxon>
        <taxon>Lepidosauria</taxon>
        <taxon>Squamata</taxon>
        <taxon>Bifurcata</taxon>
        <taxon>Unidentata</taxon>
        <taxon>Episquamata</taxon>
        <taxon>Toxicofera</taxon>
        <taxon>Serpentes</taxon>
        <taxon>Colubroidea</taxon>
        <taxon>Viperidae</taxon>
        <taxon>Crotalinae</taxon>
        <taxon>Crotalus</taxon>
    </lineage>
</organism>
<dbReference type="FunFam" id="1.25.10.20:FF:000001">
    <property type="entry name" value="microsomal triglyceride transfer protein large subunit"/>
    <property type="match status" value="1"/>
</dbReference>
<name>A0AAW1BFT8_CROAD</name>
<dbReference type="EMBL" id="JAOTOJ010000005">
    <property type="protein sequence ID" value="KAK9400601.1"/>
    <property type="molecule type" value="Genomic_DNA"/>
</dbReference>
<dbReference type="GO" id="GO:0120013">
    <property type="term" value="F:lipid transfer activity"/>
    <property type="evidence" value="ECO:0007669"/>
    <property type="project" value="UniProtKB-ARBA"/>
</dbReference>
<dbReference type="SMART" id="SM00638">
    <property type="entry name" value="LPD_N"/>
    <property type="match status" value="1"/>
</dbReference>
<dbReference type="SUPFAM" id="SSF56968">
    <property type="entry name" value="Lipovitellin-phosvitin complex, beta-sheet shell regions"/>
    <property type="match status" value="1"/>
</dbReference>
<evidence type="ECO:0000256" key="7">
    <source>
        <dbReference type="PROSITE-ProRule" id="PRU00557"/>
    </source>
</evidence>
<keyword evidence="2" id="KW-0813">Transport</keyword>
<evidence type="ECO:0000256" key="6">
    <source>
        <dbReference type="ARBA" id="ARBA00023157"/>
    </source>
</evidence>
<dbReference type="Pfam" id="PF01347">
    <property type="entry name" value="Vitellogenin_N"/>
    <property type="match status" value="1"/>
</dbReference>
<dbReference type="InterPro" id="IPR015816">
    <property type="entry name" value="Vitellinogen_b-sht_N"/>
</dbReference>
<feature type="signal peptide" evidence="8">
    <location>
        <begin position="1"/>
        <end position="23"/>
    </location>
</feature>
<evidence type="ECO:0000256" key="2">
    <source>
        <dbReference type="ARBA" id="ARBA00022448"/>
    </source>
</evidence>
<comment type="subcellular location">
    <subcellularLocation>
        <location evidence="1">Endoplasmic reticulum</location>
    </subcellularLocation>
</comment>
<dbReference type="Gene3D" id="2.30.230.10">
    <property type="entry name" value="Lipovitellin, beta-sheet shell regions, chain A"/>
    <property type="match status" value="1"/>
</dbReference>
<feature type="chain" id="PRO_5043654213" evidence="8">
    <location>
        <begin position="24"/>
        <end position="883"/>
    </location>
</feature>
<dbReference type="Pfam" id="PF19444">
    <property type="entry name" value="MTP_lip_bd"/>
    <property type="match status" value="1"/>
</dbReference>
<protein>
    <submittedName>
        <fullName evidence="10">Microsomal triglyceride transfer protein large subunit-like</fullName>
    </submittedName>
</protein>
<dbReference type="FunFam" id="2.30.230.10:FF:000001">
    <property type="entry name" value="Microsomal triglyceride transfer protein large subunit"/>
    <property type="match status" value="1"/>
</dbReference>
<proteinExistence type="predicted"/>
<dbReference type="GO" id="GO:0042157">
    <property type="term" value="P:lipoprotein metabolic process"/>
    <property type="evidence" value="ECO:0007669"/>
    <property type="project" value="TreeGrafter"/>
</dbReference>